<gene>
    <name evidence="1" type="ORF">SBA1_530083</name>
</gene>
<evidence type="ECO:0000313" key="2">
    <source>
        <dbReference type="Proteomes" id="UP000238701"/>
    </source>
</evidence>
<name>A0A2U3KXX7_9BACT</name>
<dbReference type="AlphaFoldDB" id="A0A2U3KXX7"/>
<dbReference type="InterPro" id="IPR010985">
    <property type="entry name" value="Ribbon_hlx_hlx"/>
</dbReference>
<reference evidence="2" key="1">
    <citation type="submission" date="2018-02" db="EMBL/GenBank/DDBJ databases">
        <authorList>
            <person name="Hausmann B."/>
        </authorList>
    </citation>
    <scope>NUCLEOTIDE SEQUENCE [LARGE SCALE GENOMIC DNA]</scope>
    <source>
        <strain evidence="2">Peat soil MAG SbA1</strain>
    </source>
</reference>
<dbReference type="Gene3D" id="1.10.1220.10">
    <property type="entry name" value="Met repressor-like"/>
    <property type="match status" value="1"/>
</dbReference>
<evidence type="ECO:0008006" key="3">
    <source>
        <dbReference type="Google" id="ProtNLM"/>
    </source>
</evidence>
<dbReference type="InterPro" id="IPR013321">
    <property type="entry name" value="Arc_rbn_hlx_hlx"/>
</dbReference>
<accession>A0A2U3KXX7</accession>
<dbReference type="EMBL" id="OMOD01000148">
    <property type="protein sequence ID" value="SPF44447.1"/>
    <property type="molecule type" value="Genomic_DNA"/>
</dbReference>
<sequence>MKKNAPLAFRIPDELKKRLQQIAIREARSISQICEILLTIGTEAYGREGSKYLHRYLGHSKEG</sequence>
<dbReference type="Proteomes" id="UP000238701">
    <property type="component" value="Unassembled WGS sequence"/>
</dbReference>
<dbReference type="SUPFAM" id="SSF47598">
    <property type="entry name" value="Ribbon-helix-helix"/>
    <property type="match status" value="1"/>
</dbReference>
<protein>
    <recommendedName>
        <fullName evidence="3">CopG-like ribbon-helix-helix domain-containing protein</fullName>
    </recommendedName>
</protein>
<organism evidence="1 2">
    <name type="scientific">Candidatus Sulfotelmatobacter kueseliae</name>
    <dbReference type="NCBI Taxonomy" id="2042962"/>
    <lineage>
        <taxon>Bacteria</taxon>
        <taxon>Pseudomonadati</taxon>
        <taxon>Acidobacteriota</taxon>
        <taxon>Terriglobia</taxon>
        <taxon>Terriglobales</taxon>
        <taxon>Candidatus Korobacteraceae</taxon>
        <taxon>Candidatus Sulfotelmatobacter</taxon>
    </lineage>
</organism>
<proteinExistence type="predicted"/>
<dbReference type="GO" id="GO:0006355">
    <property type="term" value="P:regulation of DNA-templated transcription"/>
    <property type="evidence" value="ECO:0007669"/>
    <property type="project" value="InterPro"/>
</dbReference>
<evidence type="ECO:0000313" key="1">
    <source>
        <dbReference type="EMBL" id="SPF44447.1"/>
    </source>
</evidence>